<dbReference type="InterPro" id="IPR027417">
    <property type="entry name" value="P-loop_NTPase"/>
</dbReference>
<keyword evidence="7" id="KW-0406">Ion transport</keyword>
<evidence type="ECO:0000259" key="9">
    <source>
        <dbReference type="PROSITE" id="PS50893"/>
    </source>
</evidence>
<evidence type="ECO:0000256" key="8">
    <source>
        <dbReference type="ARBA" id="ARBA00023136"/>
    </source>
</evidence>
<dbReference type="InterPro" id="IPR003593">
    <property type="entry name" value="AAA+_ATPase"/>
</dbReference>
<protein>
    <submittedName>
        <fullName evidence="10">ABC transporter-like protein</fullName>
    </submittedName>
</protein>
<evidence type="ECO:0000256" key="5">
    <source>
        <dbReference type="ARBA" id="ARBA00022840"/>
    </source>
</evidence>
<evidence type="ECO:0000256" key="6">
    <source>
        <dbReference type="ARBA" id="ARBA00023004"/>
    </source>
</evidence>
<reference evidence="10 11" key="1">
    <citation type="journal article" date="2010" name="J. Bacteriol.">
        <title>Genome sequence of the oligotrophic marine Gammaproteobacterium HTCC2143, isolated from the Oregon Coast.</title>
        <authorList>
            <person name="Oh H.M."/>
            <person name="Kang I."/>
            <person name="Ferriera S."/>
            <person name="Giovannoni S.J."/>
            <person name="Cho J.C."/>
        </authorList>
    </citation>
    <scope>NUCLEOTIDE SEQUENCE [LARGE SCALE GENOMIC DNA]</scope>
    <source>
        <strain evidence="10 11">HTCC2143</strain>
    </source>
</reference>
<dbReference type="AlphaFoldDB" id="A0YH30"/>
<gene>
    <name evidence="10" type="ORF">GP2143_11919</name>
</gene>
<dbReference type="InterPro" id="IPR003439">
    <property type="entry name" value="ABC_transporter-like_ATP-bd"/>
</dbReference>
<evidence type="ECO:0000256" key="2">
    <source>
        <dbReference type="ARBA" id="ARBA00022475"/>
    </source>
</evidence>
<dbReference type="STRING" id="247633.GP2143_11919"/>
<evidence type="ECO:0000256" key="7">
    <source>
        <dbReference type="ARBA" id="ARBA00023065"/>
    </source>
</evidence>
<feature type="domain" description="ABC transporter" evidence="9">
    <location>
        <begin position="2"/>
        <end position="251"/>
    </location>
</feature>
<evidence type="ECO:0000256" key="3">
    <source>
        <dbReference type="ARBA" id="ARBA00022496"/>
    </source>
</evidence>
<dbReference type="Proteomes" id="UP000004931">
    <property type="component" value="Unassembled WGS sequence"/>
</dbReference>
<keyword evidence="8" id="KW-0472">Membrane</keyword>
<keyword evidence="3" id="KW-0410">Iron transport</keyword>
<dbReference type="InterPro" id="IPR013611">
    <property type="entry name" value="Transp-assoc_OB_typ2"/>
</dbReference>
<dbReference type="Pfam" id="PF08402">
    <property type="entry name" value="TOBE_2"/>
    <property type="match status" value="1"/>
</dbReference>
<evidence type="ECO:0000313" key="11">
    <source>
        <dbReference type="Proteomes" id="UP000004931"/>
    </source>
</evidence>
<dbReference type="GO" id="GO:0015697">
    <property type="term" value="P:quaternary ammonium group transport"/>
    <property type="evidence" value="ECO:0007669"/>
    <property type="project" value="UniProtKB-ARBA"/>
</dbReference>
<dbReference type="PROSITE" id="PS50893">
    <property type="entry name" value="ABC_TRANSPORTER_2"/>
    <property type="match status" value="1"/>
</dbReference>
<name>A0YH30_9GAMM</name>
<comment type="caution">
    <text evidence="10">The sequence shown here is derived from an EMBL/GenBank/DDBJ whole genome shotgun (WGS) entry which is preliminary data.</text>
</comment>
<dbReference type="SMART" id="SM00382">
    <property type="entry name" value="AAA"/>
    <property type="match status" value="1"/>
</dbReference>
<sequence>MLKVNSIQCHYNQNNRPQSNNSGGEANSAGLAILNDISFHVNSGEICCLLGPSGCGKTTALRAIAGFQPISHGEIILNDRVLGNSEFQLDPEHRNIGMVFQDYALFPHLTVLDNILFGVRKRPAAEQQKIANDLLALIRLEDTKKRFPHELSGGQQQRVALARALAPNPTLLLLDEPFSNLDVDLRRHLNLEVRDILKAIGTSAILVTHDQEEAFAFGDHIGLIHEGRLQQWDTPFNLFHEPINRFVANFVGQGRLLPGMALDQHRVQTELGVIAGNRAYQWQPDTPLDILMRPDDIVLSDSDGILAEVIKKVFSGSTTLYTLRLPTGSLVESLFPSHHDYQLGEKLTVRAQVEHLIAFTIDE</sequence>
<evidence type="ECO:0000313" key="10">
    <source>
        <dbReference type="EMBL" id="EAW29905.1"/>
    </source>
</evidence>
<dbReference type="SUPFAM" id="SSF52540">
    <property type="entry name" value="P-loop containing nucleoside triphosphate hydrolases"/>
    <property type="match status" value="1"/>
</dbReference>
<dbReference type="FunFam" id="3.40.50.300:FF:000425">
    <property type="entry name" value="Probable ABC transporter, ATP-binding subunit"/>
    <property type="match status" value="1"/>
</dbReference>
<evidence type="ECO:0000256" key="4">
    <source>
        <dbReference type="ARBA" id="ARBA00022741"/>
    </source>
</evidence>
<organism evidence="10 11">
    <name type="scientific">marine gamma proteobacterium HTCC2143</name>
    <dbReference type="NCBI Taxonomy" id="247633"/>
    <lineage>
        <taxon>Bacteria</taxon>
        <taxon>Pseudomonadati</taxon>
        <taxon>Pseudomonadota</taxon>
        <taxon>Gammaproteobacteria</taxon>
        <taxon>Cellvibrionales</taxon>
        <taxon>Spongiibacteraceae</taxon>
        <taxon>BD1-7 clade</taxon>
    </lineage>
</organism>
<dbReference type="eggNOG" id="COG3842">
    <property type="taxonomic scope" value="Bacteria"/>
</dbReference>
<dbReference type="InterPro" id="IPR008995">
    <property type="entry name" value="Mo/tungstate-bd_C_term_dom"/>
</dbReference>
<accession>A0YH30</accession>
<proteinExistence type="predicted"/>
<dbReference type="CDD" id="cd03259">
    <property type="entry name" value="ABC_Carb_Solutes_like"/>
    <property type="match status" value="1"/>
</dbReference>
<dbReference type="GO" id="GO:0016887">
    <property type="term" value="F:ATP hydrolysis activity"/>
    <property type="evidence" value="ECO:0007669"/>
    <property type="project" value="InterPro"/>
</dbReference>
<dbReference type="PROSITE" id="PS00211">
    <property type="entry name" value="ABC_TRANSPORTER_1"/>
    <property type="match status" value="1"/>
</dbReference>
<dbReference type="SUPFAM" id="SSF50331">
    <property type="entry name" value="MOP-like"/>
    <property type="match status" value="1"/>
</dbReference>
<dbReference type="InterPro" id="IPR015853">
    <property type="entry name" value="ABC_transpr_FbpC"/>
</dbReference>
<dbReference type="GO" id="GO:0043190">
    <property type="term" value="C:ATP-binding cassette (ABC) transporter complex"/>
    <property type="evidence" value="ECO:0007669"/>
    <property type="project" value="InterPro"/>
</dbReference>
<keyword evidence="11" id="KW-1185">Reference proteome</keyword>
<dbReference type="GO" id="GO:0005524">
    <property type="term" value="F:ATP binding"/>
    <property type="evidence" value="ECO:0007669"/>
    <property type="project" value="UniProtKB-KW"/>
</dbReference>
<dbReference type="InterPro" id="IPR050093">
    <property type="entry name" value="ABC_SmlMolc_Importer"/>
</dbReference>
<keyword evidence="4" id="KW-0547">Nucleotide-binding</keyword>
<dbReference type="GO" id="GO:0015408">
    <property type="term" value="F:ABC-type ferric iron transporter activity"/>
    <property type="evidence" value="ECO:0007669"/>
    <property type="project" value="InterPro"/>
</dbReference>
<keyword evidence="1" id="KW-0813">Transport</keyword>
<dbReference type="Pfam" id="PF00005">
    <property type="entry name" value="ABC_tran"/>
    <property type="match status" value="1"/>
</dbReference>
<keyword evidence="5" id="KW-0067">ATP-binding</keyword>
<dbReference type="InterPro" id="IPR017871">
    <property type="entry name" value="ABC_transporter-like_CS"/>
</dbReference>
<keyword evidence="2" id="KW-1003">Cell membrane</keyword>
<dbReference type="PANTHER" id="PTHR42781:SF4">
    <property type="entry name" value="SPERMIDINE_PUTRESCINE IMPORT ATP-BINDING PROTEIN POTA"/>
    <property type="match status" value="1"/>
</dbReference>
<dbReference type="Gene3D" id="3.40.50.300">
    <property type="entry name" value="P-loop containing nucleotide triphosphate hydrolases"/>
    <property type="match status" value="1"/>
</dbReference>
<dbReference type="PANTHER" id="PTHR42781">
    <property type="entry name" value="SPERMIDINE/PUTRESCINE IMPORT ATP-BINDING PROTEIN POTA"/>
    <property type="match status" value="1"/>
</dbReference>
<keyword evidence="6" id="KW-0408">Iron</keyword>
<evidence type="ECO:0000256" key="1">
    <source>
        <dbReference type="ARBA" id="ARBA00022448"/>
    </source>
</evidence>
<dbReference type="EMBL" id="AAVT01000013">
    <property type="protein sequence ID" value="EAW29905.1"/>
    <property type="molecule type" value="Genomic_DNA"/>
</dbReference>